<dbReference type="InterPro" id="IPR048764">
    <property type="entry name" value="PylC_N"/>
</dbReference>
<dbReference type="SUPFAM" id="SSF56059">
    <property type="entry name" value="Glutathione synthetase ATP-binding domain-like"/>
    <property type="match status" value="1"/>
</dbReference>
<dbReference type="Gene3D" id="3.30.470.20">
    <property type="entry name" value="ATP-grasp fold, B domain"/>
    <property type="match status" value="1"/>
</dbReference>
<dbReference type="Proteomes" id="UP001250656">
    <property type="component" value="Unassembled WGS sequence"/>
</dbReference>
<dbReference type="PANTHER" id="PTHR43055">
    <property type="entry name" value="FORMATE-DEPENDENT PHOSPHORIBOSYLGLYCINAMIDE FORMYLTRANSFERASE"/>
    <property type="match status" value="1"/>
</dbReference>
<dbReference type="InterPro" id="IPR011761">
    <property type="entry name" value="ATP-grasp"/>
</dbReference>
<sequence length="349" mass="39542">MNLLFTCAGRRNYLLKYFKEIIGKQGVIIAVDSNPLAPAFADADLSFEMQPVHHPEYLVELKDVIDRYQVDLVIPLNDIELPLLSKNKSYLESGGARVVVSNEKIVSIASDKWKTFRFFQHLNIKTPLSFLSVNDAEDAISNGLVNFPLILKPRWGSASIGIKQVDNRRELRLAYEWLNVEIEKSVLNQMNFSQIDEAIIIQEKLTGQEFGMDILNDFEGRHYGSFARKKLIMRSGETDKATTAISEQFSELGRKLSGQTKHIGIMDCDFFLANDQVYFLEMNPRFGGGYPLSHAGGVNVPGIYIEWSKGNRNVSEYDNYIDNLTFSKCDTVVNVPKQNRLNVESILSL</sequence>
<gene>
    <name evidence="6" type="ORF">RQM65_11745</name>
</gene>
<dbReference type="Gene3D" id="3.40.50.20">
    <property type="match status" value="1"/>
</dbReference>
<evidence type="ECO:0000313" key="7">
    <source>
        <dbReference type="Proteomes" id="UP001250656"/>
    </source>
</evidence>
<evidence type="ECO:0000259" key="5">
    <source>
        <dbReference type="PROSITE" id="PS50975"/>
    </source>
</evidence>
<proteinExistence type="predicted"/>
<evidence type="ECO:0000256" key="2">
    <source>
        <dbReference type="ARBA" id="ARBA00022741"/>
    </source>
</evidence>
<accession>A0ABU3L6G6</accession>
<dbReference type="InterPro" id="IPR013815">
    <property type="entry name" value="ATP_grasp_subdomain_1"/>
</dbReference>
<keyword evidence="3 4" id="KW-0067">ATP-binding</keyword>
<dbReference type="RefSeq" id="WP_314015215.1">
    <property type="nucleotide sequence ID" value="NZ_JAVTTP010000001.1"/>
</dbReference>
<protein>
    <submittedName>
        <fullName evidence="6">ATP-grasp domain-containing protein</fullName>
    </submittedName>
</protein>
<evidence type="ECO:0000256" key="3">
    <source>
        <dbReference type="ARBA" id="ARBA00022840"/>
    </source>
</evidence>
<organism evidence="6 7">
    <name type="scientific">Pricia mediterranea</name>
    <dbReference type="NCBI Taxonomy" id="3076079"/>
    <lineage>
        <taxon>Bacteria</taxon>
        <taxon>Pseudomonadati</taxon>
        <taxon>Bacteroidota</taxon>
        <taxon>Flavobacteriia</taxon>
        <taxon>Flavobacteriales</taxon>
        <taxon>Flavobacteriaceae</taxon>
        <taxon>Pricia</taxon>
    </lineage>
</organism>
<keyword evidence="7" id="KW-1185">Reference proteome</keyword>
<evidence type="ECO:0000256" key="4">
    <source>
        <dbReference type="PROSITE-ProRule" id="PRU00409"/>
    </source>
</evidence>
<keyword evidence="1" id="KW-0436">Ligase</keyword>
<dbReference type="Pfam" id="PF15632">
    <property type="entry name" value="ATPgrasp_Ter"/>
    <property type="match status" value="1"/>
</dbReference>
<reference evidence="6 7" key="1">
    <citation type="submission" date="2023-09" db="EMBL/GenBank/DDBJ databases">
        <title>Novel taxa isolated from Blanes Bay.</title>
        <authorList>
            <person name="Rey-Velasco X."/>
            <person name="Lucena T."/>
        </authorList>
    </citation>
    <scope>NUCLEOTIDE SEQUENCE [LARGE SCALE GENOMIC DNA]</scope>
    <source>
        <strain evidence="6 7">S334</strain>
    </source>
</reference>
<keyword evidence="2 4" id="KW-0547">Nucleotide-binding</keyword>
<evidence type="ECO:0000256" key="1">
    <source>
        <dbReference type="ARBA" id="ARBA00022598"/>
    </source>
</evidence>
<dbReference type="Pfam" id="PF21360">
    <property type="entry name" value="PylC-like_N"/>
    <property type="match status" value="1"/>
</dbReference>
<dbReference type="PANTHER" id="PTHR43055:SF1">
    <property type="entry name" value="FORMATE-DEPENDENT PHOSPHORIBOSYLGLYCINAMIDE FORMYLTRANSFERASE"/>
    <property type="match status" value="1"/>
</dbReference>
<dbReference type="EMBL" id="JAVTTP010000001">
    <property type="protein sequence ID" value="MDT7829341.1"/>
    <property type="molecule type" value="Genomic_DNA"/>
</dbReference>
<dbReference type="NCBIfam" id="NF009404">
    <property type="entry name" value="PRK12767.1-3"/>
    <property type="match status" value="1"/>
</dbReference>
<name>A0ABU3L6G6_9FLAO</name>
<evidence type="ECO:0000313" key="6">
    <source>
        <dbReference type="EMBL" id="MDT7829341.1"/>
    </source>
</evidence>
<comment type="caution">
    <text evidence="6">The sequence shown here is derived from an EMBL/GenBank/DDBJ whole genome shotgun (WGS) entry which is preliminary data.</text>
</comment>
<dbReference type="PROSITE" id="PS50975">
    <property type="entry name" value="ATP_GRASP"/>
    <property type="match status" value="1"/>
</dbReference>
<feature type="domain" description="ATP-grasp" evidence="5">
    <location>
        <begin position="116"/>
        <end position="309"/>
    </location>
</feature>
<dbReference type="Gene3D" id="3.30.1490.20">
    <property type="entry name" value="ATP-grasp fold, A domain"/>
    <property type="match status" value="1"/>
</dbReference>